<evidence type="ECO:0000256" key="2">
    <source>
        <dbReference type="SAM" id="SignalP"/>
    </source>
</evidence>
<evidence type="ECO:0000313" key="4">
    <source>
        <dbReference type="EMBL" id="RYP86530.1"/>
    </source>
</evidence>
<sequence length="311" mass="32647">MRRSLPGLLLAACLLAGCGTGQTAAPSGTPSGTRSPSAPATSPTKTSPAPTSAAPPAPSAPSTTTAPATPSHEPAPGTTPPAWLGKRVLPRTADGFGEVRPTPAVMRVRRWNTPDTVAPLPGTGFTARVVSPAPADVIARSTWRPGCPVGKQDLAWVRMAYRGFDGARHSGEMLVNASVADDVVGVFRRLYRARFPIESMGITTKADQDAPPTGDGNVTGAFACRPVRGSTTFSQHAYGLAIDLDPFQNPYHRGDLVLPELASSYLDRGWVRPGMITPDGPAVRAFAAIGWGWGGTWSSLKDFQHFSQNGR</sequence>
<dbReference type="AlphaFoldDB" id="A0A4Q4ZEG5"/>
<evidence type="ECO:0000256" key="1">
    <source>
        <dbReference type="SAM" id="MobiDB-lite"/>
    </source>
</evidence>
<protein>
    <submittedName>
        <fullName evidence="4">M15 family peptidase</fullName>
    </submittedName>
</protein>
<dbReference type="Proteomes" id="UP000295198">
    <property type="component" value="Unassembled WGS sequence"/>
</dbReference>
<feature type="compositionally biased region" description="Low complexity" evidence="1">
    <location>
        <begin position="25"/>
        <end position="52"/>
    </location>
</feature>
<feature type="signal peptide" evidence="2">
    <location>
        <begin position="1"/>
        <end position="24"/>
    </location>
</feature>
<dbReference type="Pfam" id="PF13539">
    <property type="entry name" value="Peptidase_M15_4"/>
    <property type="match status" value="1"/>
</dbReference>
<organism evidence="4 5">
    <name type="scientific">Nocardioides guangzhouensis</name>
    <dbReference type="NCBI Taxonomy" id="2497878"/>
    <lineage>
        <taxon>Bacteria</taxon>
        <taxon>Bacillati</taxon>
        <taxon>Actinomycetota</taxon>
        <taxon>Actinomycetes</taxon>
        <taxon>Propionibacteriales</taxon>
        <taxon>Nocardioidaceae</taxon>
        <taxon>Nocardioides</taxon>
    </lineage>
</organism>
<keyword evidence="5" id="KW-1185">Reference proteome</keyword>
<keyword evidence="2" id="KW-0732">Signal</keyword>
<comment type="caution">
    <text evidence="4">The sequence shown here is derived from an EMBL/GenBank/DDBJ whole genome shotgun (WGS) entry which is preliminary data.</text>
</comment>
<dbReference type="Gene3D" id="3.30.1380.10">
    <property type="match status" value="1"/>
</dbReference>
<feature type="domain" description="Peptidase M15C" evidence="3">
    <location>
        <begin position="228"/>
        <end position="307"/>
    </location>
</feature>
<evidence type="ECO:0000259" key="3">
    <source>
        <dbReference type="Pfam" id="PF13539"/>
    </source>
</evidence>
<accession>A0A4Q4ZEG5</accession>
<dbReference type="InterPro" id="IPR039561">
    <property type="entry name" value="Peptidase_M15C"/>
</dbReference>
<dbReference type="InterPro" id="IPR009045">
    <property type="entry name" value="Zn_M74/Hedgehog-like"/>
</dbReference>
<dbReference type="GO" id="GO:0008233">
    <property type="term" value="F:peptidase activity"/>
    <property type="evidence" value="ECO:0007669"/>
    <property type="project" value="InterPro"/>
</dbReference>
<feature type="chain" id="PRO_5020818463" evidence="2">
    <location>
        <begin position="25"/>
        <end position="311"/>
    </location>
</feature>
<dbReference type="EMBL" id="SDKM01000011">
    <property type="protein sequence ID" value="RYP86530.1"/>
    <property type="molecule type" value="Genomic_DNA"/>
</dbReference>
<evidence type="ECO:0000313" key="5">
    <source>
        <dbReference type="Proteomes" id="UP000295198"/>
    </source>
</evidence>
<feature type="compositionally biased region" description="Low complexity" evidence="1">
    <location>
        <begin position="60"/>
        <end position="71"/>
    </location>
</feature>
<name>A0A4Q4ZEG5_9ACTN</name>
<reference evidence="4 5" key="1">
    <citation type="submission" date="2019-01" db="EMBL/GenBank/DDBJ databases">
        <title>Nocardioides guangzhouensis sp. nov., an actinobacterium isolated from soil.</title>
        <authorList>
            <person name="Fu Y."/>
            <person name="Cai Y."/>
            <person name="Lin Z."/>
            <person name="Chen P."/>
        </authorList>
    </citation>
    <scope>NUCLEOTIDE SEQUENCE [LARGE SCALE GENOMIC DNA]</scope>
    <source>
        <strain evidence="4 5">130</strain>
    </source>
</reference>
<feature type="region of interest" description="Disordered" evidence="1">
    <location>
        <begin position="20"/>
        <end position="85"/>
    </location>
</feature>
<dbReference type="OrthoDB" id="9799970at2"/>
<dbReference type="SUPFAM" id="SSF55166">
    <property type="entry name" value="Hedgehog/DD-peptidase"/>
    <property type="match status" value="1"/>
</dbReference>
<dbReference type="PROSITE" id="PS51257">
    <property type="entry name" value="PROKAR_LIPOPROTEIN"/>
    <property type="match status" value="1"/>
</dbReference>
<proteinExistence type="predicted"/>
<gene>
    <name evidence="4" type="ORF">EKO23_09105</name>
</gene>